<reference evidence="2" key="1">
    <citation type="journal article" date="2014" name="Int. J. Syst. Evol. Microbiol.">
        <title>Complete genome sequence of Corynebacterium casei LMG S-19264T (=DSM 44701T), isolated from a smear-ripened cheese.</title>
        <authorList>
            <consortium name="US DOE Joint Genome Institute (JGI-PGF)"/>
            <person name="Walter F."/>
            <person name="Albersmeier A."/>
            <person name="Kalinowski J."/>
            <person name="Ruckert C."/>
        </authorList>
    </citation>
    <scope>NUCLEOTIDE SEQUENCE</scope>
    <source>
        <strain evidence="2">JCM 4790</strain>
    </source>
</reference>
<dbReference type="Proteomes" id="UP000619244">
    <property type="component" value="Unassembled WGS sequence"/>
</dbReference>
<name>A0A918U691_9ACTN</name>
<accession>A0A918U691</accession>
<proteinExistence type="predicted"/>
<evidence type="ECO:0000313" key="3">
    <source>
        <dbReference type="Proteomes" id="UP000619244"/>
    </source>
</evidence>
<comment type="caution">
    <text evidence="2">The sequence shown here is derived from an EMBL/GenBank/DDBJ whole genome shotgun (WGS) entry which is preliminary data.</text>
</comment>
<sequence>MTAGRSSHSGTLAERTPAHATVRPDAVAVHGGGLRHREPARRPVRLPDPLVTDARLDAVAPSGTAPPPPTGGTAVGPVTAGEEDTAEGGRGAGPATSGPAGRTKGAAGGRTGVPNRPTRTAEGSATAMSCSRPSAVHAWTGGFLRRETSELRPSGA</sequence>
<protein>
    <submittedName>
        <fullName evidence="2">Uncharacterized protein</fullName>
    </submittedName>
</protein>
<feature type="compositionally biased region" description="Low complexity" evidence="1">
    <location>
        <begin position="71"/>
        <end position="80"/>
    </location>
</feature>
<reference evidence="2" key="2">
    <citation type="submission" date="2020-09" db="EMBL/GenBank/DDBJ databases">
        <authorList>
            <person name="Sun Q."/>
            <person name="Ohkuma M."/>
        </authorList>
    </citation>
    <scope>NUCLEOTIDE SEQUENCE</scope>
    <source>
        <strain evidence="2">JCM 4790</strain>
    </source>
</reference>
<feature type="region of interest" description="Disordered" evidence="1">
    <location>
        <begin position="1"/>
        <end position="134"/>
    </location>
</feature>
<organism evidence="2 3">
    <name type="scientific">Streptomyces minutiscleroticus</name>
    <dbReference type="NCBI Taxonomy" id="68238"/>
    <lineage>
        <taxon>Bacteria</taxon>
        <taxon>Bacillati</taxon>
        <taxon>Actinomycetota</taxon>
        <taxon>Actinomycetes</taxon>
        <taxon>Kitasatosporales</taxon>
        <taxon>Streptomycetaceae</taxon>
        <taxon>Streptomyces</taxon>
    </lineage>
</organism>
<feature type="compositionally biased region" description="Polar residues" evidence="1">
    <location>
        <begin position="117"/>
        <end position="132"/>
    </location>
</feature>
<gene>
    <name evidence="2" type="ORF">GCM10010358_61720</name>
</gene>
<dbReference type="AlphaFoldDB" id="A0A918U691"/>
<feature type="compositionally biased region" description="Polar residues" evidence="1">
    <location>
        <begin position="1"/>
        <end position="10"/>
    </location>
</feature>
<evidence type="ECO:0000256" key="1">
    <source>
        <dbReference type="SAM" id="MobiDB-lite"/>
    </source>
</evidence>
<keyword evidence="3" id="KW-1185">Reference proteome</keyword>
<dbReference type="EMBL" id="BMVU01000041">
    <property type="protein sequence ID" value="GGX99629.1"/>
    <property type="molecule type" value="Genomic_DNA"/>
</dbReference>
<evidence type="ECO:0000313" key="2">
    <source>
        <dbReference type="EMBL" id="GGX99629.1"/>
    </source>
</evidence>